<name>A0A8J2LL26_9HEXA</name>
<protein>
    <recommendedName>
        <fullName evidence="1">CRAL-TRIO domain-containing protein</fullName>
    </recommendedName>
</protein>
<dbReference type="InterPro" id="IPR001251">
    <property type="entry name" value="CRAL-TRIO_dom"/>
</dbReference>
<evidence type="ECO:0000313" key="3">
    <source>
        <dbReference type="Proteomes" id="UP000708208"/>
    </source>
</evidence>
<sequence>VVETDHPVLDDFETWEAPDYIRKNYPYYLSGFDDENRPIWIIEFGRYNLLKLFEGGDEPLKAFNKYAQQAFYRVLKSVKLRSTLEEPATGANFIVDFADFDLLTVSHIPS</sequence>
<feature type="non-terminal residue" evidence="2">
    <location>
        <position position="1"/>
    </location>
</feature>
<gene>
    <name evidence="2" type="ORF">AFUS01_LOCUS35219</name>
</gene>
<evidence type="ECO:0000259" key="1">
    <source>
        <dbReference type="Pfam" id="PF00650"/>
    </source>
</evidence>
<dbReference type="EMBL" id="CAJVCH010534939">
    <property type="protein sequence ID" value="CAG7825094.1"/>
    <property type="molecule type" value="Genomic_DNA"/>
</dbReference>
<dbReference type="OrthoDB" id="203812at2759"/>
<dbReference type="AlphaFoldDB" id="A0A8J2LL26"/>
<dbReference type="Pfam" id="PF00650">
    <property type="entry name" value="CRAL_TRIO"/>
    <property type="match status" value="1"/>
</dbReference>
<comment type="caution">
    <text evidence="2">The sequence shown here is derived from an EMBL/GenBank/DDBJ whole genome shotgun (WGS) entry which is preliminary data.</text>
</comment>
<proteinExistence type="predicted"/>
<accession>A0A8J2LL26</accession>
<dbReference type="Proteomes" id="UP000708208">
    <property type="component" value="Unassembled WGS sequence"/>
</dbReference>
<keyword evidence="3" id="KW-1185">Reference proteome</keyword>
<reference evidence="2" key="1">
    <citation type="submission" date="2021-06" db="EMBL/GenBank/DDBJ databases">
        <authorList>
            <person name="Hodson N. C."/>
            <person name="Mongue J. A."/>
            <person name="Jaron S. K."/>
        </authorList>
    </citation>
    <scope>NUCLEOTIDE SEQUENCE</scope>
</reference>
<feature type="domain" description="CRAL-TRIO" evidence="1">
    <location>
        <begin position="23"/>
        <end position="103"/>
    </location>
</feature>
<organism evidence="2 3">
    <name type="scientific">Allacma fusca</name>
    <dbReference type="NCBI Taxonomy" id="39272"/>
    <lineage>
        <taxon>Eukaryota</taxon>
        <taxon>Metazoa</taxon>
        <taxon>Ecdysozoa</taxon>
        <taxon>Arthropoda</taxon>
        <taxon>Hexapoda</taxon>
        <taxon>Collembola</taxon>
        <taxon>Symphypleona</taxon>
        <taxon>Sminthuridae</taxon>
        <taxon>Allacma</taxon>
    </lineage>
</organism>
<evidence type="ECO:0000313" key="2">
    <source>
        <dbReference type="EMBL" id="CAG7825094.1"/>
    </source>
</evidence>